<organism evidence="1 2">
    <name type="scientific">Winkia neuii</name>
    <dbReference type="NCBI Taxonomy" id="33007"/>
    <lineage>
        <taxon>Bacteria</taxon>
        <taxon>Bacillati</taxon>
        <taxon>Actinomycetota</taxon>
        <taxon>Actinomycetes</taxon>
        <taxon>Actinomycetales</taxon>
        <taxon>Actinomycetaceae</taxon>
        <taxon>Winkia</taxon>
    </lineage>
</organism>
<dbReference type="STRING" id="33007.HMPREF3198_02063"/>
<dbReference type="RefSeq" id="WP_024332154.1">
    <property type="nucleotide sequence ID" value="NZ_JASOXK010000010.1"/>
</dbReference>
<evidence type="ECO:0000313" key="1">
    <source>
        <dbReference type="EMBL" id="PKY73491.1"/>
    </source>
</evidence>
<dbReference type="InterPro" id="IPR014858">
    <property type="entry name" value="BrxB"/>
</dbReference>
<accession>A0A2I1IQU3</accession>
<reference evidence="1 2" key="1">
    <citation type="submission" date="2017-12" db="EMBL/GenBank/DDBJ databases">
        <title>Phylogenetic diversity of female urinary microbiome.</title>
        <authorList>
            <person name="Thomas-White K."/>
            <person name="Wolfe A.J."/>
        </authorList>
    </citation>
    <scope>NUCLEOTIDE SEQUENCE [LARGE SCALE GENOMIC DNA]</scope>
    <source>
        <strain evidence="1 2">UMB0402</strain>
    </source>
</reference>
<dbReference type="Proteomes" id="UP000235122">
    <property type="component" value="Unassembled WGS sequence"/>
</dbReference>
<proteinExistence type="predicted"/>
<dbReference type="AlphaFoldDB" id="A0A2I1IQU3"/>
<sequence length="222" mass="25543">MSKQSHTASFRRSQQYPPSLQETLDIALRVMASRRFLNREGLGNEVPYYVLRYRIEWDRSFDQSLRQMLSHLNESVPTLHVDVYQLALQIWRDCGYWDQILAQEGEMDRQDFADGLAQILDAERVLAPAIAERIQAAPDSRVVILSGVHHLFPIMRAHRLLNCLQPLTGDVPVVLTFPGSYRQSPTVGSALVLFDQVSEDNYYRAFDLLDQQYALETIEDES</sequence>
<name>A0A2I1IQU3_9ACTO</name>
<dbReference type="EMBL" id="PKKO01000001">
    <property type="protein sequence ID" value="PKY73491.1"/>
    <property type="molecule type" value="Genomic_DNA"/>
</dbReference>
<comment type="caution">
    <text evidence="1">The sequence shown here is derived from an EMBL/GenBank/DDBJ whole genome shotgun (WGS) entry which is preliminary data.</text>
</comment>
<keyword evidence="2" id="KW-1185">Reference proteome</keyword>
<evidence type="ECO:0000313" key="2">
    <source>
        <dbReference type="Proteomes" id="UP000235122"/>
    </source>
</evidence>
<dbReference type="GeneID" id="35866510"/>
<dbReference type="Pfam" id="PF08747">
    <property type="entry name" value="BrxB"/>
    <property type="match status" value="1"/>
</dbReference>
<protein>
    <submittedName>
        <fullName evidence="1">DUF1788 domain-containing protein</fullName>
    </submittedName>
</protein>
<gene>
    <name evidence="1" type="ORF">CYJ19_02595</name>
</gene>